<feature type="transmembrane region" description="Helical" evidence="1">
    <location>
        <begin position="39"/>
        <end position="64"/>
    </location>
</feature>
<dbReference type="RefSeq" id="WP_098227208.1">
    <property type="nucleotide sequence ID" value="NZ_NUBY01000124.1"/>
</dbReference>
<keyword evidence="1" id="KW-0812">Transmembrane</keyword>
<keyword evidence="1" id="KW-1133">Transmembrane helix</keyword>
<evidence type="ECO:0000313" key="2">
    <source>
        <dbReference type="EMBL" id="PEQ01026.1"/>
    </source>
</evidence>
<evidence type="ECO:0000256" key="1">
    <source>
        <dbReference type="SAM" id="Phobius"/>
    </source>
</evidence>
<gene>
    <name evidence="2" type="ORF">CN585_22190</name>
</gene>
<reference evidence="2 3" key="1">
    <citation type="submission" date="2017-09" db="EMBL/GenBank/DDBJ databases">
        <title>Large-scale bioinformatics analysis of Bacillus genomes uncovers conserved roles of natural products in bacterial physiology.</title>
        <authorList>
            <consortium name="Agbiome Team Llc"/>
            <person name="Bleich R.M."/>
            <person name="Grubbs K.J."/>
            <person name="Santa Maria K.C."/>
            <person name="Allen S.E."/>
            <person name="Farag S."/>
            <person name="Shank E.A."/>
            <person name="Bowers A."/>
        </authorList>
    </citation>
    <scope>NUCLEOTIDE SEQUENCE [LARGE SCALE GENOMIC DNA]</scope>
    <source>
        <strain evidence="2 3">AFS021349</strain>
    </source>
</reference>
<accession>A0A2A8HAQ0</accession>
<sequence>MSLDTVAALQRMQQLKQSEAASGEKLILKREDSKTEKTVLILCIGLALPTIGISLLFMVLYGLINDRNRKTYLVKNIATGERFHVDKEDFKQYEKEFKAKEKEVRKISDLN</sequence>
<dbReference type="AlphaFoldDB" id="A0A2A8HAQ0"/>
<comment type="caution">
    <text evidence="2">The sequence shown here is derived from an EMBL/GenBank/DDBJ whole genome shotgun (WGS) entry which is preliminary data.</text>
</comment>
<protein>
    <submittedName>
        <fullName evidence="2">Uncharacterized protein</fullName>
    </submittedName>
</protein>
<proteinExistence type="predicted"/>
<keyword evidence="1" id="KW-0472">Membrane</keyword>
<dbReference type="EMBL" id="NUBY01000124">
    <property type="protein sequence ID" value="PEQ01026.1"/>
    <property type="molecule type" value="Genomic_DNA"/>
</dbReference>
<name>A0A2A8HAQ0_9BACI</name>
<dbReference type="Proteomes" id="UP000220841">
    <property type="component" value="Unassembled WGS sequence"/>
</dbReference>
<evidence type="ECO:0000313" key="3">
    <source>
        <dbReference type="Proteomes" id="UP000220841"/>
    </source>
</evidence>
<organism evidence="2 3">
    <name type="scientific">Bacillus toyonensis</name>
    <dbReference type="NCBI Taxonomy" id="155322"/>
    <lineage>
        <taxon>Bacteria</taxon>
        <taxon>Bacillati</taxon>
        <taxon>Bacillota</taxon>
        <taxon>Bacilli</taxon>
        <taxon>Bacillales</taxon>
        <taxon>Bacillaceae</taxon>
        <taxon>Bacillus</taxon>
        <taxon>Bacillus cereus group</taxon>
    </lineage>
</organism>